<organism evidence="2 3">
    <name type="scientific">Sandaracinomonas limnophila</name>
    <dbReference type="NCBI Taxonomy" id="1862386"/>
    <lineage>
        <taxon>Bacteria</taxon>
        <taxon>Pseudomonadati</taxon>
        <taxon>Bacteroidota</taxon>
        <taxon>Cytophagia</taxon>
        <taxon>Cytophagales</taxon>
        <taxon>Flectobacillaceae</taxon>
        <taxon>Sandaracinomonas</taxon>
    </lineage>
</organism>
<dbReference type="AlphaFoldDB" id="A0A437PTI3"/>
<dbReference type="PROSITE" id="PS51257">
    <property type="entry name" value="PROKAR_LIPOPROTEIN"/>
    <property type="match status" value="1"/>
</dbReference>
<sequence length="267" mass="30878">MKKSISKFLIFFFGIVSLFFLASCSKKSLNDEEKKVVEKFLIQKWGDIQFTVFSNETIPHELYLTFHIVDSKLKYKREENYFASFGNKSFLNEGDVNLFYDTKENRIQIELLGENGDVFQTCHIDVEKENLISKLNEQIALRTVLNTDLNKRLNDNYSYDEWSLKGIFNSKISQMRQSEDLTTLHYFHVDVDHQKKITPLTIDGLTSKSGKELIFWHLTEVYSGPKRAPKIEDSSVVSADTVAADTSGSEINNQPENLEEEDTEEDK</sequence>
<feature type="region of interest" description="Disordered" evidence="1">
    <location>
        <begin position="229"/>
        <end position="267"/>
    </location>
</feature>
<evidence type="ECO:0000256" key="1">
    <source>
        <dbReference type="SAM" id="MobiDB-lite"/>
    </source>
</evidence>
<evidence type="ECO:0000313" key="3">
    <source>
        <dbReference type="Proteomes" id="UP000282832"/>
    </source>
</evidence>
<accession>A0A437PTI3</accession>
<proteinExistence type="predicted"/>
<evidence type="ECO:0008006" key="4">
    <source>
        <dbReference type="Google" id="ProtNLM"/>
    </source>
</evidence>
<gene>
    <name evidence="2" type="ORF">EOJ36_03860</name>
</gene>
<protein>
    <recommendedName>
        <fullName evidence="4">Lipoprotein</fullName>
    </recommendedName>
</protein>
<dbReference type="RefSeq" id="WP_127802716.1">
    <property type="nucleotide sequence ID" value="NZ_SACY01000002.1"/>
</dbReference>
<evidence type="ECO:0000313" key="2">
    <source>
        <dbReference type="EMBL" id="RVU25562.1"/>
    </source>
</evidence>
<dbReference type="Proteomes" id="UP000282832">
    <property type="component" value="Unassembled WGS sequence"/>
</dbReference>
<dbReference type="EMBL" id="SACY01000002">
    <property type="protein sequence ID" value="RVU25562.1"/>
    <property type="molecule type" value="Genomic_DNA"/>
</dbReference>
<feature type="compositionally biased region" description="Polar residues" evidence="1">
    <location>
        <begin position="244"/>
        <end position="255"/>
    </location>
</feature>
<keyword evidence="3" id="KW-1185">Reference proteome</keyword>
<name>A0A437PTI3_9BACT</name>
<reference evidence="2 3" key="1">
    <citation type="submission" date="2019-01" db="EMBL/GenBank/DDBJ databases">
        <authorList>
            <person name="Chen W.-M."/>
        </authorList>
    </citation>
    <scope>NUCLEOTIDE SEQUENCE [LARGE SCALE GENOMIC DNA]</scope>
    <source>
        <strain evidence="2 3">FSY-15</strain>
    </source>
</reference>
<feature type="compositionally biased region" description="Acidic residues" evidence="1">
    <location>
        <begin position="257"/>
        <end position="267"/>
    </location>
</feature>
<comment type="caution">
    <text evidence="2">The sequence shown here is derived from an EMBL/GenBank/DDBJ whole genome shotgun (WGS) entry which is preliminary data.</text>
</comment>